<dbReference type="InterPro" id="IPR051413">
    <property type="entry name" value="K/Na_HCN_channel"/>
</dbReference>
<dbReference type="PANTHER" id="PTHR45689:SF5">
    <property type="entry name" value="I[[H]] CHANNEL, ISOFORM E"/>
    <property type="match status" value="1"/>
</dbReference>
<keyword evidence="2" id="KW-0472">Membrane</keyword>
<dbReference type="AlphaFoldDB" id="A0AAD5TMK8"/>
<evidence type="ECO:0000313" key="4">
    <source>
        <dbReference type="EMBL" id="KAJ3179664.1"/>
    </source>
</evidence>
<evidence type="ECO:0000259" key="3">
    <source>
        <dbReference type="PROSITE" id="PS50042"/>
    </source>
</evidence>
<dbReference type="InterPro" id="IPR014710">
    <property type="entry name" value="RmlC-like_jellyroll"/>
</dbReference>
<dbReference type="GO" id="GO:0098855">
    <property type="term" value="C:HCN channel complex"/>
    <property type="evidence" value="ECO:0007669"/>
    <property type="project" value="TreeGrafter"/>
</dbReference>
<evidence type="ECO:0000256" key="1">
    <source>
        <dbReference type="SAM" id="MobiDB-lite"/>
    </source>
</evidence>
<dbReference type="Gene3D" id="1.10.287.70">
    <property type="match status" value="1"/>
</dbReference>
<keyword evidence="2" id="KW-1133">Transmembrane helix</keyword>
<feature type="region of interest" description="Disordered" evidence="1">
    <location>
        <begin position="110"/>
        <end position="142"/>
    </location>
</feature>
<accession>A0AAD5TMK8</accession>
<dbReference type="PRINTS" id="PR00103">
    <property type="entry name" value="CAMPKINASE"/>
</dbReference>
<proteinExistence type="predicted"/>
<name>A0AAD5TMK8_9FUNG</name>
<keyword evidence="2" id="KW-0812">Transmembrane</keyword>
<gene>
    <name evidence="4" type="primary">HCN1_2</name>
    <name evidence="4" type="ORF">HDU87_002870</name>
</gene>
<evidence type="ECO:0000313" key="5">
    <source>
        <dbReference type="Proteomes" id="UP001212152"/>
    </source>
</evidence>
<dbReference type="GO" id="GO:0003254">
    <property type="term" value="P:regulation of membrane depolarization"/>
    <property type="evidence" value="ECO:0007669"/>
    <property type="project" value="TreeGrafter"/>
</dbReference>
<dbReference type="SMART" id="SM00100">
    <property type="entry name" value="cNMP"/>
    <property type="match status" value="1"/>
</dbReference>
<protein>
    <submittedName>
        <fullName evidence="4">Anaphase-promoting complex subunit Hcn1</fullName>
    </submittedName>
</protein>
<feature type="transmembrane region" description="Helical" evidence="2">
    <location>
        <begin position="345"/>
        <end position="365"/>
    </location>
</feature>
<organism evidence="4 5">
    <name type="scientific">Geranomyces variabilis</name>
    <dbReference type="NCBI Taxonomy" id="109894"/>
    <lineage>
        <taxon>Eukaryota</taxon>
        <taxon>Fungi</taxon>
        <taxon>Fungi incertae sedis</taxon>
        <taxon>Chytridiomycota</taxon>
        <taxon>Chytridiomycota incertae sedis</taxon>
        <taxon>Chytridiomycetes</taxon>
        <taxon>Spizellomycetales</taxon>
        <taxon>Powellomycetaceae</taxon>
        <taxon>Geranomyces</taxon>
    </lineage>
</organism>
<sequence>MQDCMVAVRALSDQVHIIQSQLDILLDQIEANVRGSAQQPPAGISSGPGSFNDYAVPEIKPRPIVPQVRRFSVAGQMHRSLTSLNAPPSRVNTETLPVLNDEAVEMCISRSSVNEDTNEEQEAGRNGRGREDSFGGLNRKQNIFSGSMSSLKNAMGKIKGDRGKVSDFANTLASKPVIGVTPMQLAAQVHEERERALENQNAPVEQPAPSLVAPISNGKFLSRRQSNNAARAGRLAPLDTPDVLPRYPISRTDDIELGPDPPRTVETPEHLIPIKHRPRHYGGKGKKRHNANASITASAFGGLNAAFAKWYLDYCTVPRYTEFMVPYTLGEMADVFDYDEGHLPLVSVLLTIVFSIDALLGWLMLPNGPLSRSWFVGAAFSIARDFITVVPFDLIFAGQYVECFLYLRLIRAQCLHPIVMHNPMLRQFSRFLQGALGVGDSFTALVMYVATLAAYFHVFSCSIFLLGRIYEFDGWEDTAYLIAKNPGAQYTFGMFTAAFQAEAFRPKQIGEQWNLILSAIISAGLHGAVLGTVSALINSLDPLGRMYKQKIEEVNEYMKYKGIGVDIRKKVREYFHLKYRGKYFNEGTILYELNDSLRQEIVIHNCRELITQVSFLCRNVGDGRDENFLGRIAMALKPVYYVTGDTIFEQGRVGNEMYFIIFGSVEVIIGSKQIGSLTSGAFFGEVALLGQTPRTATIKAVSNVMAYQLDGSDFDQILCDFPDVAVMIRRVYEERMTRNHS</sequence>
<dbReference type="Pfam" id="PF00027">
    <property type="entry name" value="cNMP_binding"/>
    <property type="match status" value="1"/>
</dbReference>
<comment type="caution">
    <text evidence="4">The sequence shown here is derived from an EMBL/GenBank/DDBJ whole genome shotgun (WGS) entry which is preliminary data.</text>
</comment>
<evidence type="ECO:0000256" key="2">
    <source>
        <dbReference type="SAM" id="Phobius"/>
    </source>
</evidence>
<dbReference type="EMBL" id="JADGJQ010000020">
    <property type="protein sequence ID" value="KAJ3179664.1"/>
    <property type="molecule type" value="Genomic_DNA"/>
</dbReference>
<dbReference type="GO" id="GO:0035725">
    <property type="term" value="P:sodium ion transmembrane transport"/>
    <property type="evidence" value="ECO:0007669"/>
    <property type="project" value="TreeGrafter"/>
</dbReference>
<dbReference type="PROSITE" id="PS00889">
    <property type="entry name" value="CNMP_BINDING_2"/>
    <property type="match status" value="1"/>
</dbReference>
<dbReference type="Proteomes" id="UP001212152">
    <property type="component" value="Unassembled WGS sequence"/>
</dbReference>
<feature type="domain" description="Cyclic nucleotide-binding" evidence="3">
    <location>
        <begin position="620"/>
        <end position="735"/>
    </location>
</feature>
<dbReference type="InterPro" id="IPR018490">
    <property type="entry name" value="cNMP-bd_dom_sf"/>
</dbReference>
<feature type="transmembrane region" description="Helical" evidence="2">
    <location>
        <begin position="515"/>
        <end position="540"/>
    </location>
</feature>
<feature type="compositionally biased region" description="Basic and acidic residues" evidence="1">
    <location>
        <begin position="122"/>
        <end position="133"/>
    </location>
</feature>
<dbReference type="Gene3D" id="1.10.287.630">
    <property type="entry name" value="Helix hairpin bin"/>
    <property type="match status" value="1"/>
</dbReference>
<dbReference type="InterPro" id="IPR018488">
    <property type="entry name" value="cNMP-bd_CS"/>
</dbReference>
<dbReference type="PANTHER" id="PTHR45689">
    <property type="entry name" value="I[[H]] CHANNEL, ISOFORM E"/>
    <property type="match status" value="1"/>
</dbReference>
<dbReference type="CDD" id="cd00038">
    <property type="entry name" value="CAP_ED"/>
    <property type="match status" value="1"/>
</dbReference>
<dbReference type="Gene3D" id="2.60.120.10">
    <property type="entry name" value="Jelly Rolls"/>
    <property type="match status" value="1"/>
</dbReference>
<dbReference type="PROSITE" id="PS50042">
    <property type="entry name" value="CNMP_BINDING_3"/>
    <property type="match status" value="1"/>
</dbReference>
<reference evidence="4" key="1">
    <citation type="submission" date="2020-05" db="EMBL/GenBank/DDBJ databases">
        <title>Phylogenomic resolution of chytrid fungi.</title>
        <authorList>
            <person name="Stajich J.E."/>
            <person name="Amses K."/>
            <person name="Simmons R."/>
            <person name="Seto K."/>
            <person name="Myers J."/>
            <person name="Bonds A."/>
            <person name="Quandt C.A."/>
            <person name="Barry K."/>
            <person name="Liu P."/>
            <person name="Grigoriev I."/>
            <person name="Longcore J.E."/>
            <person name="James T.Y."/>
        </authorList>
    </citation>
    <scope>NUCLEOTIDE SEQUENCE</scope>
    <source>
        <strain evidence="4">JEL0379</strain>
    </source>
</reference>
<dbReference type="InterPro" id="IPR000595">
    <property type="entry name" value="cNMP-bd_dom"/>
</dbReference>
<keyword evidence="5" id="KW-1185">Reference proteome</keyword>
<feature type="transmembrane region" description="Helical" evidence="2">
    <location>
        <begin position="445"/>
        <end position="466"/>
    </location>
</feature>
<dbReference type="SUPFAM" id="SSF51206">
    <property type="entry name" value="cAMP-binding domain-like"/>
    <property type="match status" value="1"/>
</dbReference>
<dbReference type="GO" id="GO:0005249">
    <property type="term" value="F:voltage-gated potassium channel activity"/>
    <property type="evidence" value="ECO:0007669"/>
    <property type="project" value="TreeGrafter"/>
</dbReference>